<comment type="caution">
    <text evidence="3">The sequence shown here is derived from an EMBL/GenBank/DDBJ whole genome shotgun (WGS) entry which is preliminary data.</text>
</comment>
<reference evidence="3 4" key="1">
    <citation type="submission" date="2016-05" db="EMBL/GenBank/DDBJ databases">
        <authorList>
            <person name="Lavstsen T."/>
            <person name="Jespersen J.S."/>
        </authorList>
    </citation>
    <scope>NUCLEOTIDE SEQUENCE [LARGE SCALE GENOMIC DNA]</scope>
    <source>
        <strain evidence="3 4">YLB-01</strain>
    </source>
</reference>
<feature type="region of interest" description="Disordered" evidence="1">
    <location>
        <begin position="1"/>
        <end position="48"/>
    </location>
</feature>
<keyword evidence="2" id="KW-0812">Transmembrane</keyword>
<gene>
    <name evidence="3" type="ORF">A7J15_05370</name>
</gene>
<keyword evidence="2" id="KW-1133">Transmembrane helix</keyword>
<feature type="compositionally biased region" description="Pro residues" evidence="1">
    <location>
        <begin position="1"/>
        <end position="12"/>
    </location>
</feature>
<dbReference type="STRING" id="904291.A7J15_05370"/>
<name>A0A1B9NCK7_9MICO</name>
<dbReference type="AlphaFoldDB" id="A0A1B9NCK7"/>
<keyword evidence="4" id="KW-1185">Reference proteome</keyword>
<accession>A0A1B9NCK7</accession>
<dbReference type="Proteomes" id="UP000093355">
    <property type="component" value="Unassembled WGS sequence"/>
</dbReference>
<evidence type="ECO:0000313" key="4">
    <source>
        <dbReference type="Proteomes" id="UP000093355"/>
    </source>
</evidence>
<evidence type="ECO:0000256" key="2">
    <source>
        <dbReference type="SAM" id="Phobius"/>
    </source>
</evidence>
<feature type="transmembrane region" description="Helical" evidence="2">
    <location>
        <begin position="112"/>
        <end position="143"/>
    </location>
</feature>
<dbReference type="EMBL" id="LXMD01000022">
    <property type="protein sequence ID" value="OCG74274.1"/>
    <property type="molecule type" value="Genomic_DNA"/>
</dbReference>
<keyword evidence="2" id="KW-0472">Membrane</keyword>
<proteinExistence type="predicted"/>
<sequence>MSNDNPTPPPSEPNGQPAYPGTPAGQPQPTYPPQASYPTPPPSYASQYPGGYPGAYGQPAGPGGEDPGKTMGIVGLVVSIAGLFILFVAPIAGIIVSAIARSRSSRAGFSNAPALWGIIVGAVMLVLNVIFVIVIIAVIAAIANAALCGELGPGVHEIAPGQEIVCS</sequence>
<feature type="transmembrane region" description="Helical" evidence="2">
    <location>
        <begin position="73"/>
        <end position="100"/>
    </location>
</feature>
<organism evidence="3 4">
    <name type="scientific">Microbacterium sediminis</name>
    <dbReference type="NCBI Taxonomy" id="904291"/>
    <lineage>
        <taxon>Bacteria</taxon>
        <taxon>Bacillati</taxon>
        <taxon>Actinomycetota</taxon>
        <taxon>Actinomycetes</taxon>
        <taxon>Micrococcales</taxon>
        <taxon>Microbacteriaceae</taxon>
        <taxon>Microbacterium</taxon>
    </lineage>
</organism>
<evidence type="ECO:0000256" key="1">
    <source>
        <dbReference type="SAM" id="MobiDB-lite"/>
    </source>
</evidence>
<protein>
    <submittedName>
        <fullName evidence="3">Uncharacterized protein</fullName>
    </submittedName>
</protein>
<evidence type="ECO:0000313" key="3">
    <source>
        <dbReference type="EMBL" id="OCG74274.1"/>
    </source>
</evidence>
<dbReference type="RefSeq" id="WP_067025670.1">
    <property type="nucleotide sequence ID" value="NZ_CP038256.1"/>
</dbReference>